<comment type="caution">
    <text evidence="1">The sequence shown here is derived from an EMBL/GenBank/DDBJ whole genome shotgun (WGS) entry which is preliminary data.</text>
</comment>
<evidence type="ECO:0000313" key="2">
    <source>
        <dbReference type="Proteomes" id="UP000828048"/>
    </source>
</evidence>
<proteinExistence type="predicted"/>
<dbReference type="Proteomes" id="UP000828048">
    <property type="component" value="Chromosome 10"/>
</dbReference>
<keyword evidence="2" id="KW-1185">Reference proteome</keyword>
<gene>
    <name evidence="1" type="ORF">Vadar_003340</name>
</gene>
<sequence length="169" mass="19014">MSVGMIPDGTTFFKASTGDYNTIFMKQILETYKGFKGLNLIVDVGGGHGAVHSIIVSKYRTIKGINFDLTPWILHSWDDENCLKILKNCYDSLPNNVKVIVVDMVIPETPETSVDVKSDFQFDLFLMNMNPGGKERTEREFESLAKEAGFSRVTACAFKFSLVEFYKTT</sequence>
<name>A0ACB7XF33_9ERIC</name>
<evidence type="ECO:0000313" key="1">
    <source>
        <dbReference type="EMBL" id="KAH7839375.1"/>
    </source>
</evidence>
<accession>A0ACB7XF33</accession>
<dbReference type="EMBL" id="CM037160">
    <property type="protein sequence ID" value="KAH7839375.1"/>
    <property type="molecule type" value="Genomic_DNA"/>
</dbReference>
<protein>
    <submittedName>
        <fullName evidence="1">Uncharacterized protein</fullName>
    </submittedName>
</protein>
<organism evidence="1 2">
    <name type="scientific">Vaccinium darrowii</name>
    <dbReference type="NCBI Taxonomy" id="229202"/>
    <lineage>
        <taxon>Eukaryota</taxon>
        <taxon>Viridiplantae</taxon>
        <taxon>Streptophyta</taxon>
        <taxon>Embryophyta</taxon>
        <taxon>Tracheophyta</taxon>
        <taxon>Spermatophyta</taxon>
        <taxon>Magnoliopsida</taxon>
        <taxon>eudicotyledons</taxon>
        <taxon>Gunneridae</taxon>
        <taxon>Pentapetalae</taxon>
        <taxon>asterids</taxon>
        <taxon>Ericales</taxon>
        <taxon>Ericaceae</taxon>
        <taxon>Vaccinioideae</taxon>
        <taxon>Vaccinieae</taxon>
        <taxon>Vaccinium</taxon>
    </lineage>
</organism>
<reference evidence="1 2" key="1">
    <citation type="journal article" date="2021" name="Hortic Res">
        <title>High-quality reference genome and annotation aids understanding of berry development for evergreen blueberry (Vaccinium darrowii).</title>
        <authorList>
            <person name="Yu J."/>
            <person name="Hulse-Kemp A.M."/>
            <person name="Babiker E."/>
            <person name="Staton M."/>
        </authorList>
    </citation>
    <scope>NUCLEOTIDE SEQUENCE [LARGE SCALE GENOMIC DNA]</scope>
    <source>
        <strain evidence="2">cv. NJ 8807/NJ 8810</strain>
        <tissue evidence="1">Young leaf</tissue>
    </source>
</reference>